<dbReference type="EMBL" id="UAUF01000006">
    <property type="protein sequence ID" value="SPZ02308.1"/>
    <property type="molecule type" value="Genomic_DNA"/>
</dbReference>
<reference evidence="3 4" key="1">
    <citation type="submission" date="2018-06" db="EMBL/GenBank/DDBJ databases">
        <authorList>
            <consortium name="Pathogen Informatics"/>
            <person name="Doyle S."/>
        </authorList>
    </citation>
    <scope>NUCLEOTIDE SEQUENCE [LARGE SCALE GENOMIC DNA]</scope>
    <source>
        <strain evidence="3 4">NCTC11842</strain>
    </source>
</reference>
<dbReference type="Pfam" id="PF01446">
    <property type="entry name" value="Rep_1"/>
    <property type="match status" value="1"/>
</dbReference>
<name>A0A2X2C4Q0_PSELU</name>
<evidence type="ECO:0000256" key="1">
    <source>
        <dbReference type="ARBA" id="ARBA00008909"/>
    </source>
</evidence>
<keyword evidence="2" id="KW-0235">DNA replication</keyword>
<dbReference type="GO" id="GO:0003677">
    <property type="term" value="F:DNA binding"/>
    <property type="evidence" value="ECO:0007669"/>
    <property type="project" value="InterPro"/>
</dbReference>
<dbReference type="RefSeq" id="WP_112297528.1">
    <property type="nucleotide sequence ID" value="NZ_UAUF01000006.1"/>
</dbReference>
<dbReference type="AlphaFoldDB" id="A0A2X2C4Q0"/>
<evidence type="ECO:0000313" key="3">
    <source>
        <dbReference type="EMBL" id="SPZ02308.1"/>
    </source>
</evidence>
<dbReference type="GO" id="GO:0006260">
    <property type="term" value="P:DNA replication"/>
    <property type="evidence" value="ECO:0007669"/>
    <property type="project" value="UniProtKB-KW"/>
</dbReference>
<dbReference type="Proteomes" id="UP000250443">
    <property type="component" value="Unassembled WGS sequence"/>
</dbReference>
<dbReference type="InterPro" id="IPR000989">
    <property type="entry name" value="Rep"/>
</dbReference>
<organism evidence="3 4">
    <name type="scientific">Pseudomonas luteola</name>
    <dbReference type="NCBI Taxonomy" id="47886"/>
    <lineage>
        <taxon>Bacteria</taxon>
        <taxon>Pseudomonadati</taxon>
        <taxon>Pseudomonadota</taxon>
        <taxon>Gammaproteobacteria</taxon>
        <taxon>Pseudomonadales</taxon>
        <taxon>Pseudomonadaceae</taxon>
        <taxon>Pseudomonas</taxon>
    </lineage>
</organism>
<sequence>MCRYSRVGTFVSVHLENQHNSAFYGGLATCASVWACPVCTAKIQARRRPELEKLVEWAYANGYEVQMVTFTFPHYGYQRLAHLLASQREAFKLMRKGKQWDKFKSGHGYQGMVRSLEITHGSNGFHPHTHELWITDKLDEIDQGDFKAAVLKHWRSACIRSGLLLDEASTLDAFNKHAVDVQFRTSSSDYLAKQDQSRAWGIDAEMTAAQSKQGKKSGVHPHDFLVRQDEGDKELYLEYVQAMKGYRQLFWSPGLKDKAGVREVSDEQLVQEQTETADLLGLLTVRQWALIRGNDARAELLDAAECAGWQGVVNLLRSLGCDDAIYVPDPGG</sequence>
<evidence type="ECO:0000313" key="4">
    <source>
        <dbReference type="Proteomes" id="UP000250443"/>
    </source>
</evidence>
<proteinExistence type="inferred from homology"/>
<protein>
    <submittedName>
        <fullName evidence="3">Replication protein</fullName>
    </submittedName>
</protein>
<accession>A0A2X2C4Q0</accession>
<gene>
    <name evidence="3" type="ORF">NCTC11842_00615</name>
</gene>
<comment type="similarity">
    <text evidence="1">Belongs to the Gram-positive plasmids replication protein type 1 family.</text>
</comment>
<evidence type="ECO:0000256" key="2">
    <source>
        <dbReference type="ARBA" id="ARBA00022705"/>
    </source>
</evidence>